<evidence type="ECO:0000313" key="2">
    <source>
        <dbReference type="Proteomes" id="UP001549098"/>
    </source>
</evidence>
<dbReference type="EMBL" id="JBEPLV010000002">
    <property type="protein sequence ID" value="MET3545136.1"/>
    <property type="molecule type" value="Genomic_DNA"/>
</dbReference>
<proteinExistence type="predicted"/>
<gene>
    <name evidence="1" type="ORF">ABID47_001747</name>
</gene>
<accession>A0ABV2F0A1</accession>
<name>A0ABV2F0A1_9BACL</name>
<keyword evidence="2" id="KW-1185">Reference proteome</keyword>
<reference evidence="1 2" key="1">
    <citation type="submission" date="2024-06" db="EMBL/GenBank/DDBJ databases">
        <title>Genomic Encyclopedia of Type Strains, Phase IV (KMG-IV): sequencing the most valuable type-strain genomes for metagenomic binning, comparative biology and taxonomic classification.</title>
        <authorList>
            <person name="Goeker M."/>
        </authorList>
    </citation>
    <scope>NUCLEOTIDE SEQUENCE [LARGE SCALE GENOMIC DNA]</scope>
    <source>
        <strain evidence="1 2">DSM 17253</strain>
    </source>
</reference>
<sequence>MNRPLSEYGERYLPTAFLVFEHPEEANIPIIWAGLNPKDIDPGKK</sequence>
<protein>
    <submittedName>
        <fullName evidence="1">Uncharacterized protein</fullName>
    </submittedName>
</protein>
<comment type="caution">
    <text evidence="1">The sequence shown here is derived from an EMBL/GenBank/DDBJ whole genome shotgun (WGS) entry which is preliminary data.</text>
</comment>
<organism evidence="1 2">
    <name type="scientific">Paenibacillus favisporus</name>
    <dbReference type="NCBI Taxonomy" id="221028"/>
    <lineage>
        <taxon>Bacteria</taxon>
        <taxon>Bacillati</taxon>
        <taxon>Bacillota</taxon>
        <taxon>Bacilli</taxon>
        <taxon>Bacillales</taxon>
        <taxon>Paenibacillaceae</taxon>
        <taxon>Paenibacillus</taxon>
    </lineage>
</organism>
<evidence type="ECO:0000313" key="1">
    <source>
        <dbReference type="EMBL" id="MET3545136.1"/>
    </source>
</evidence>
<dbReference type="Proteomes" id="UP001549098">
    <property type="component" value="Unassembled WGS sequence"/>
</dbReference>